<dbReference type="EMBL" id="JASMWN010000014">
    <property type="protein sequence ID" value="MDU9005387.1"/>
    <property type="molecule type" value="Genomic_DNA"/>
</dbReference>
<dbReference type="PANTHER" id="PTHR30486">
    <property type="entry name" value="TWITCHING MOTILITY PROTEIN PILT"/>
    <property type="match status" value="1"/>
</dbReference>
<dbReference type="Gene3D" id="3.30.450.90">
    <property type="match status" value="1"/>
</dbReference>
<evidence type="ECO:0000313" key="3">
    <source>
        <dbReference type="EMBL" id="MDU9005387.1"/>
    </source>
</evidence>
<organism evidence="3 4">
    <name type="scientific">Sedimentitalea todarodis</name>
    <dbReference type="NCBI Taxonomy" id="1631240"/>
    <lineage>
        <taxon>Bacteria</taxon>
        <taxon>Pseudomonadati</taxon>
        <taxon>Pseudomonadota</taxon>
        <taxon>Alphaproteobacteria</taxon>
        <taxon>Rhodobacterales</taxon>
        <taxon>Paracoccaceae</taxon>
        <taxon>Sedimentitalea</taxon>
    </lineage>
</organism>
<feature type="domain" description="Bacterial type II secretion system protein E" evidence="2">
    <location>
        <begin position="148"/>
        <end position="306"/>
    </location>
</feature>
<proteinExistence type="inferred from homology"/>
<reference evidence="4" key="1">
    <citation type="submission" date="2023-05" db="EMBL/GenBank/DDBJ databases">
        <title>Sedimentitalea sp. nov. JM2-8.</title>
        <authorList>
            <person name="Huang J."/>
        </authorList>
    </citation>
    <scope>NUCLEOTIDE SEQUENCE [LARGE SCALE GENOMIC DNA]</scope>
    <source>
        <strain evidence="4">KHS03</strain>
    </source>
</reference>
<evidence type="ECO:0000259" key="2">
    <source>
        <dbReference type="Pfam" id="PF00437"/>
    </source>
</evidence>
<dbReference type="Gene3D" id="3.40.50.300">
    <property type="entry name" value="P-loop containing nucleotide triphosphate hydrolases"/>
    <property type="match status" value="1"/>
</dbReference>
<comment type="similarity">
    <text evidence="1">Belongs to the GSP E family.</text>
</comment>
<name>A0ABU3VGS6_9RHOB</name>
<dbReference type="Proteomes" id="UP001255416">
    <property type="component" value="Unassembled WGS sequence"/>
</dbReference>
<dbReference type="InterPro" id="IPR001482">
    <property type="entry name" value="T2SS/T4SS_dom"/>
</dbReference>
<evidence type="ECO:0000256" key="1">
    <source>
        <dbReference type="ARBA" id="ARBA00006611"/>
    </source>
</evidence>
<dbReference type="PANTHER" id="PTHR30486:SF6">
    <property type="entry name" value="TYPE IV PILUS RETRACTATION ATPASE PILT"/>
    <property type="match status" value="1"/>
</dbReference>
<dbReference type="InterPro" id="IPR027417">
    <property type="entry name" value="P-loop_NTPase"/>
</dbReference>
<evidence type="ECO:0000313" key="4">
    <source>
        <dbReference type="Proteomes" id="UP001255416"/>
    </source>
</evidence>
<sequence>MAGYLSQYLTVFDPLFEDQTVIEVVVNGDGHCFVERQGIARMVRADEQDIDPMAAADIAGMAANDSNTKLTATAPLLSTAIEHAGLMLRVQAVIAPASANGTVLSFRVFRPGHTGEPKTFGFLRSDVMQSQDEERVQKLRGLQSIAGSDSVDDFLTEVLQLELNVVISGGTSTGKTELGRRMLWLIKDHERLVTIEDSSELRPRQSNVVSLIAERSEDSPRSAEKLLQATLRLRPDRIIVGELRGPEAATFIEAINTGHGGSFTTLHSQTARKSMDRLALMVMGTGTQLRYAEVMRYLRSTIDVVIQAGRIGNERGIVEVYMPPLDLENEEQ</sequence>
<dbReference type="CDD" id="cd01130">
    <property type="entry name" value="VirB11-like_ATPase"/>
    <property type="match status" value="1"/>
</dbReference>
<protein>
    <submittedName>
        <fullName evidence="3">ATPase, T2SS/T4P/T4SS family</fullName>
    </submittedName>
</protein>
<dbReference type="InterPro" id="IPR050921">
    <property type="entry name" value="T4SS_GSP_E_ATPase"/>
</dbReference>
<dbReference type="SUPFAM" id="SSF52540">
    <property type="entry name" value="P-loop containing nucleoside triphosphate hydrolases"/>
    <property type="match status" value="1"/>
</dbReference>
<accession>A0ABU3VGS6</accession>
<comment type="caution">
    <text evidence="3">The sequence shown here is derived from an EMBL/GenBank/DDBJ whole genome shotgun (WGS) entry which is preliminary data.</text>
</comment>
<gene>
    <name evidence="3" type="ORF">QO231_16210</name>
</gene>
<dbReference type="Pfam" id="PF00437">
    <property type="entry name" value="T2SSE"/>
    <property type="match status" value="1"/>
</dbReference>
<keyword evidence="4" id="KW-1185">Reference proteome</keyword>
<dbReference type="RefSeq" id="WP_316778656.1">
    <property type="nucleotide sequence ID" value="NZ_JASMWN010000014.1"/>
</dbReference>